<evidence type="ECO:0000256" key="6">
    <source>
        <dbReference type="PROSITE-ProRule" id="PRU00104"/>
    </source>
</evidence>
<dbReference type="SMART" id="SM00119">
    <property type="entry name" value="HECTc"/>
    <property type="match status" value="1"/>
</dbReference>
<evidence type="ECO:0000259" key="8">
    <source>
        <dbReference type="PROSITE" id="PS50237"/>
    </source>
</evidence>
<dbReference type="PANTHER" id="PTHR11254">
    <property type="entry name" value="HECT DOMAIN UBIQUITIN-PROTEIN LIGASE"/>
    <property type="match status" value="1"/>
</dbReference>
<dbReference type="InterPro" id="IPR035983">
    <property type="entry name" value="Hect_E3_ubiquitin_ligase"/>
</dbReference>
<reference evidence="9 10" key="1">
    <citation type="submission" date="2019-01" db="EMBL/GenBank/DDBJ databases">
        <title>Genomes sequencing and comparative genomics of infectious freshwater microsporidia, Cucumispora dikerogammari and Thelohania contejeani.</title>
        <authorList>
            <person name="Cormier A."/>
            <person name="Giraud I."/>
            <person name="Wattier R."/>
            <person name="Teixeira M."/>
            <person name="Grandjean F."/>
            <person name="Rigaud T."/>
            <person name="Cordaux R."/>
        </authorList>
    </citation>
    <scope>NUCLEOTIDE SEQUENCE [LARGE SCALE GENOMIC DNA]</scope>
    <source>
        <strain evidence="9">T1</strain>
        <tissue evidence="9">Spores</tissue>
    </source>
</reference>
<name>A0ABQ7I1Q2_9MICR</name>
<evidence type="ECO:0000256" key="7">
    <source>
        <dbReference type="SAM" id="SignalP"/>
    </source>
</evidence>
<feature type="chain" id="PRO_5046732248" description="HECT-type E3 ubiquitin transferase" evidence="7">
    <location>
        <begin position="19"/>
        <end position="948"/>
    </location>
</feature>
<comment type="pathway">
    <text evidence="2">Protein modification; protein ubiquitination.</text>
</comment>
<dbReference type="Gene3D" id="3.30.2410.10">
    <property type="entry name" value="Hect, E3 ligase catalytic domain"/>
    <property type="match status" value="1"/>
</dbReference>
<dbReference type="PANTHER" id="PTHR11254:SF440">
    <property type="entry name" value="E3 UBIQUITIN-PROTEIN LIGASE NEDD-4"/>
    <property type="match status" value="1"/>
</dbReference>
<comment type="catalytic activity">
    <reaction evidence="1">
        <text>S-ubiquitinyl-[E2 ubiquitin-conjugating enzyme]-L-cysteine + [acceptor protein]-L-lysine = [E2 ubiquitin-conjugating enzyme]-L-cysteine + N(6)-ubiquitinyl-[acceptor protein]-L-lysine.</text>
        <dbReference type="EC" id="2.3.2.26"/>
    </reaction>
</comment>
<dbReference type="EC" id="2.3.2.26" evidence="3"/>
<dbReference type="EMBL" id="SBIQ01000014">
    <property type="protein sequence ID" value="KAF7684422.1"/>
    <property type="molecule type" value="Genomic_DNA"/>
</dbReference>
<proteinExistence type="predicted"/>
<accession>A0ABQ7I1Q2</accession>
<feature type="domain" description="HECT" evidence="8">
    <location>
        <begin position="618"/>
        <end position="933"/>
    </location>
</feature>
<organism evidence="9 10">
    <name type="scientific">Astathelohania contejeani</name>
    <dbReference type="NCBI Taxonomy" id="164912"/>
    <lineage>
        <taxon>Eukaryota</taxon>
        <taxon>Fungi</taxon>
        <taxon>Fungi incertae sedis</taxon>
        <taxon>Microsporidia</taxon>
        <taxon>Astathelohaniidae</taxon>
        <taxon>Astathelohania</taxon>
    </lineage>
</organism>
<evidence type="ECO:0000256" key="2">
    <source>
        <dbReference type="ARBA" id="ARBA00004906"/>
    </source>
</evidence>
<evidence type="ECO:0000256" key="5">
    <source>
        <dbReference type="ARBA" id="ARBA00022786"/>
    </source>
</evidence>
<keyword evidence="7" id="KW-0732">Signal</keyword>
<dbReference type="Proteomes" id="UP001516464">
    <property type="component" value="Unassembled WGS sequence"/>
</dbReference>
<sequence>MKLFYHVFYFLSIALVFASYYNDSFSNLLIIGNQDEITKYLNDLEHKRIVCTNVDLEITIKNLNNILIKINDLYFENEIIQTREYKYEHQQIVINIIRFIIQHNNGPDDVYVILSLIYKQLSVMFFTTNLTVLSHMNDLLLKIVNQLQKCPGYKVNLLKPLFNKIVFENLFITHSPYTEIFGYTPICDFGSRAKIRSLSLYNFAKYGYLDIHIPFRECLNVNYVELTHLQRLIFDIRITFYIEKIEIKLLSDFSLNLLHLMLFFCKIDKAFMLIISQPEHFIMIAIFDEILDSRELPVFLKIWNEIQKSRPTHQICIKFLNSMKKNEYIRRKWSRETINNTIILMQSGFSDLIYYILTSNNETSIIFKKLGDLHYHLLININILLMIRDYLHLTNEEYKNLIYGPCKITNIHTFSSYVENVLLPFTTDNLFNNACLNGVYNLVNVYFQNDLTNLYIERREDIHVLKDFSTLLYLVVELMVYKSEDLIFVEIQLKTEALVGYLKNTFSEDELYVKRIEIMLWIIKKAVANKELLKDADNFKFSIESSNEIILSILHETLIEYEHEFVSLSIFKEENYTNMIESIIYDIFPDEVGSIYLSIKREKIFEETLDYYNKWDANQYRIQNIELKIKFKDEDGEYGVGLLKIWALLLNDIFLSKEKKLFEMIDEKDQLLSPFVCLNPSKSRLNYFGFIGWFIAISLNQSLLSNLRFPYYIYRMILGISFSAKKEERKDIKENLKIRKEYLNTNELMFVITGFDENDKYHDIELCHDGKQKIVNTSNFQSYSDLIFEYSTEKGIKKQISAIKKEFDRFINPNKRPKDEMEFFNSLCGNNIIDFKDWKKYTIYESKEVERYLSVKYFWNYVFSLSDDERKHLLYLITGSRLTPVGGFKHLNPRFQIIMANNKPSKNIPVAFTCNNTFILSAVSTQEEMDHNMKTFTEICTISGITLG</sequence>
<protein>
    <recommendedName>
        <fullName evidence="3">HECT-type E3 ubiquitin transferase</fullName>
        <ecNumber evidence="3">2.3.2.26</ecNumber>
    </recommendedName>
</protein>
<dbReference type="SUPFAM" id="SSF56204">
    <property type="entry name" value="Hect, E3 ligase catalytic domain"/>
    <property type="match status" value="1"/>
</dbReference>
<gene>
    <name evidence="9" type="primary">UPL2</name>
    <name evidence="9" type="ORF">TCON_0386</name>
</gene>
<evidence type="ECO:0000256" key="3">
    <source>
        <dbReference type="ARBA" id="ARBA00012485"/>
    </source>
</evidence>
<feature type="signal peptide" evidence="7">
    <location>
        <begin position="1"/>
        <end position="18"/>
    </location>
</feature>
<comment type="caution">
    <text evidence="9">The sequence shown here is derived from an EMBL/GenBank/DDBJ whole genome shotgun (WGS) entry which is preliminary data.</text>
</comment>
<evidence type="ECO:0000256" key="4">
    <source>
        <dbReference type="ARBA" id="ARBA00022679"/>
    </source>
</evidence>
<dbReference type="Gene3D" id="3.90.1750.10">
    <property type="entry name" value="Hect, E3 ligase catalytic domains"/>
    <property type="match status" value="1"/>
</dbReference>
<feature type="active site" description="Glycyl thioester intermediate" evidence="6">
    <location>
        <position position="914"/>
    </location>
</feature>
<evidence type="ECO:0000256" key="1">
    <source>
        <dbReference type="ARBA" id="ARBA00000885"/>
    </source>
</evidence>
<dbReference type="InterPro" id="IPR050409">
    <property type="entry name" value="E3_ubiq-protein_ligase"/>
</dbReference>
<keyword evidence="4" id="KW-0808">Transferase</keyword>
<evidence type="ECO:0000313" key="10">
    <source>
        <dbReference type="Proteomes" id="UP001516464"/>
    </source>
</evidence>
<dbReference type="Pfam" id="PF00632">
    <property type="entry name" value="HECT"/>
    <property type="match status" value="1"/>
</dbReference>
<keyword evidence="10" id="KW-1185">Reference proteome</keyword>
<dbReference type="Gene3D" id="3.30.2160.10">
    <property type="entry name" value="Hect, E3 ligase catalytic domain"/>
    <property type="match status" value="1"/>
</dbReference>
<keyword evidence="5 6" id="KW-0833">Ubl conjugation pathway</keyword>
<evidence type="ECO:0000313" key="9">
    <source>
        <dbReference type="EMBL" id="KAF7684422.1"/>
    </source>
</evidence>
<dbReference type="InterPro" id="IPR000569">
    <property type="entry name" value="HECT_dom"/>
</dbReference>
<dbReference type="PROSITE" id="PS50237">
    <property type="entry name" value="HECT"/>
    <property type="match status" value="1"/>
</dbReference>